<sequence length="263" mass="28370">MQWRGVWRELRRDGARLAIKDYGGDGPTVLLMHGLAGESGEWDATAEALLPGWRVVAFDQRGHGRSERRPTDMSRAAFVADAAAVATSLGVGPVVVAGQSLGGHTAMLMAARHPDLVRGLAVADASPSKGSTSERQKVVDWLRSWPVPFTDRDAANAFLPHPAWVDGLEWRADGGYPQWDADVMAAALADDAPHWAEWEAICPAVLVRGARGIVTESEAHEMRARLPSSRTVTVDTGHDVHLEATTEWAAELAALAQRAYEAD</sequence>
<accession>A0ABV2UFD3</accession>
<name>A0ABV2UFD3_9ACTN</name>
<evidence type="ECO:0000259" key="1">
    <source>
        <dbReference type="Pfam" id="PF00561"/>
    </source>
</evidence>
<proteinExistence type="predicted"/>
<keyword evidence="3" id="KW-1185">Reference proteome</keyword>
<dbReference type="PRINTS" id="PR00111">
    <property type="entry name" value="ABHYDROLASE"/>
</dbReference>
<dbReference type="RefSeq" id="WP_356711477.1">
    <property type="nucleotide sequence ID" value="NZ_JBEXIP010000027.1"/>
</dbReference>
<dbReference type="InterPro" id="IPR050228">
    <property type="entry name" value="Carboxylesterase_BioH"/>
</dbReference>
<dbReference type="Proteomes" id="UP001550044">
    <property type="component" value="Unassembled WGS sequence"/>
</dbReference>
<dbReference type="PANTHER" id="PTHR43194">
    <property type="entry name" value="HYDROLASE ALPHA/BETA FOLD FAMILY"/>
    <property type="match status" value="1"/>
</dbReference>
<evidence type="ECO:0000313" key="3">
    <source>
        <dbReference type="Proteomes" id="UP001550044"/>
    </source>
</evidence>
<comment type="caution">
    <text evidence="2">The sequence shown here is derived from an EMBL/GenBank/DDBJ whole genome shotgun (WGS) entry which is preliminary data.</text>
</comment>
<dbReference type="InterPro" id="IPR029058">
    <property type="entry name" value="AB_hydrolase_fold"/>
</dbReference>
<reference evidence="2 3" key="1">
    <citation type="submission" date="2024-06" db="EMBL/GenBank/DDBJ databases">
        <title>The Natural Products Discovery Center: Release of the First 8490 Sequenced Strains for Exploring Actinobacteria Biosynthetic Diversity.</title>
        <authorList>
            <person name="Kalkreuter E."/>
            <person name="Kautsar S.A."/>
            <person name="Yang D."/>
            <person name="Bader C.D."/>
            <person name="Teijaro C.N."/>
            <person name="Fluegel L."/>
            <person name="Davis C.M."/>
            <person name="Simpson J.R."/>
            <person name="Lauterbach L."/>
            <person name="Steele A.D."/>
            <person name="Gui C."/>
            <person name="Meng S."/>
            <person name="Li G."/>
            <person name="Viehrig K."/>
            <person name="Ye F."/>
            <person name="Su P."/>
            <person name="Kiefer A.F."/>
            <person name="Nichols A."/>
            <person name="Cepeda A.J."/>
            <person name="Yan W."/>
            <person name="Fan B."/>
            <person name="Jiang Y."/>
            <person name="Adhikari A."/>
            <person name="Zheng C.-J."/>
            <person name="Schuster L."/>
            <person name="Cowan T.M."/>
            <person name="Smanski M.J."/>
            <person name="Chevrette M.G."/>
            <person name="De Carvalho L.P.S."/>
            <person name="Shen B."/>
        </authorList>
    </citation>
    <scope>NUCLEOTIDE SEQUENCE [LARGE SCALE GENOMIC DNA]</scope>
    <source>
        <strain evidence="2 3">NPDC005137</strain>
    </source>
</reference>
<dbReference type="GO" id="GO:0016787">
    <property type="term" value="F:hydrolase activity"/>
    <property type="evidence" value="ECO:0007669"/>
    <property type="project" value="UniProtKB-KW"/>
</dbReference>
<organism evidence="2 3">
    <name type="scientific">Streptomyces sp. 900116325</name>
    <dbReference type="NCBI Taxonomy" id="3154295"/>
    <lineage>
        <taxon>Bacteria</taxon>
        <taxon>Bacillati</taxon>
        <taxon>Actinomycetota</taxon>
        <taxon>Actinomycetes</taxon>
        <taxon>Kitasatosporales</taxon>
        <taxon>Streptomycetaceae</taxon>
        <taxon>Streptomyces</taxon>
    </lineage>
</organism>
<dbReference type="Pfam" id="PF00561">
    <property type="entry name" value="Abhydrolase_1"/>
    <property type="match status" value="1"/>
</dbReference>
<feature type="domain" description="AB hydrolase-1" evidence="1">
    <location>
        <begin position="27"/>
        <end position="143"/>
    </location>
</feature>
<dbReference type="InterPro" id="IPR000073">
    <property type="entry name" value="AB_hydrolase_1"/>
</dbReference>
<dbReference type="Gene3D" id="3.40.50.1820">
    <property type="entry name" value="alpha/beta hydrolase"/>
    <property type="match status" value="1"/>
</dbReference>
<dbReference type="EMBL" id="JBEXIP010000027">
    <property type="protein sequence ID" value="MET8436567.1"/>
    <property type="molecule type" value="Genomic_DNA"/>
</dbReference>
<evidence type="ECO:0000313" key="2">
    <source>
        <dbReference type="EMBL" id="MET8436567.1"/>
    </source>
</evidence>
<gene>
    <name evidence="2" type="ORF">ABZV61_28055</name>
</gene>
<dbReference type="SUPFAM" id="SSF53474">
    <property type="entry name" value="alpha/beta-Hydrolases"/>
    <property type="match status" value="1"/>
</dbReference>
<keyword evidence="2" id="KW-0378">Hydrolase</keyword>
<dbReference type="PANTHER" id="PTHR43194:SF2">
    <property type="entry name" value="PEROXISOMAL MEMBRANE PROTEIN LPX1"/>
    <property type="match status" value="1"/>
</dbReference>
<protein>
    <submittedName>
        <fullName evidence="2">Alpha/beta hydrolase</fullName>
    </submittedName>
</protein>